<feature type="signal peptide" evidence="2">
    <location>
        <begin position="1"/>
        <end position="19"/>
    </location>
</feature>
<dbReference type="AlphaFoldDB" id="A0A1D1XVL3"/>
<evidence type="ECO:0000313" key="3">
    <source>
        <dbReference type="EMBL" id="JAT46422.1"/>
    </source>
</evidence>
<feature type="region of interest" description="Disordered" evidence="1">
    <location>
        <begin position="65"/>
        <end position="107"/>
    </location>
</feature>
<protein>
    <submittedName>
        <fullName evidence="3">Rab GTPase-activating protein 1</fullName>
    </submittedName>
</protein>
<evidence type="ECO:0000256" key="2">
    <source>
        <dbReference type="SAM" id="SignalP"/>
    </source>
</evidence>
<accession>A0A1D1XVL3</accession>
<evidence type="ECO:0000256" key="1">
    <source>
        <dbReference type="SAM" id="MobiDB-lite"/>
    </source>
</evidence>
<sequence>MRMPGVLLLLLLFMTVTCCSSTINTKTLMDKEYEQIQRQQGQQQMEVRFEREGKQLLENSVGYPGSTVENHHNIPRQQFNGWGGNAGQQPAAGSGDEEKGGADGGSN</sequence>
<keyword evidence="2" id="KW-0732">Signal</keyword>
<reference evidence="3" key="1">
    <citation type="submission" date="2015-07" db="EMBL/GenBank/DDBJ databases">
        <title>Transcriptome Assembly of Anthurium amnicola.</title>
        <authorList>
            <person name="Suzuki J."/>
        </authorList>
    </citation>
    <scope>NUCLEOTIDE SEQUENCE</scope>
</reference>
<proteinExistence type="predicted"/>
<dbReference type="PANTHER" id="PTHR36040">
    <property type="entry name" value="OS04G0188500 PROTEIN"/>
    <property type="match status" value="1"/>
</dbReference>
<gene>
    <name evidence="3" type="primary">Rabgap1</name>
    <name evidence="3" type="ORF">g.26200</name>
</gene>
<organism evidence="3">
    <name type="scientific">Anthurium amnicola</name>
    <dbReference type="NCBI Taxonomy" id="1678845"/>
    <lineage>
        <taxon>Eukaryota</taxon>
        <taxon>Viridiplantae</taxon>
        <taxon>Streptophyta</taxon>
        <taxon>Embryophyta</taxon>
        <taxon>Tracheophyta</taxon>
        <taxon>Spermatophyta</taxon>
        <taxon>Magnoliopsida</taxon>
        <taxon>Liliopsida</taxon>
        <taxon>Araceae</taxon>
        <taxon>Pothoideae</taxon>
        <taxon>Potheae</taxon>
        <taxon>Anthurium</taxon>
    </lineage>
</organism>
<name>A0A1D1XVL3_9ARAE</name>
<dbReference type="EMBL" id="GDJX01021514">
    <property type="protein sequence ID" value="JAT46422.1"/>
    <property type="molecule type" value="Transcribed_RNA"/>
</dbReference>
<feature type="chain" id="PRO_5008899735" evidence="2">
    <location>
        <begin position="20"/>
        <end position="107"/>
    </location>
</feature>
<dbReference type="PANTHER" id="PTHR36040:SF5">
    <property type="entry name" value="TRANSMEMBRANE PROTEIN"/>
    <property type="match status" value="1"/>
</dbReference>